<evidence type="ECO:0000313" key="1">
    <source>
        <dbReference type="Proteomes" id="UP000095286"/>
    </source>
</evidence>
<dbReference type="Proteomes" id="UP000095286">
    <property type="component" value="Unplaced"/>
</dbReference>
<organism evidence="1 2">
    <name type="scientific">Rhabditophanes sp. KR3021</name>
    <dbReference type="NCBI Taxonomy" id="114890"/>
    <lineage>
        <taxon>Eukaryota</taxon>
        <taxon>Metazoa</taxon>
        <taxon>Ecdysozoa</taxon>
        <taxon>Nematoda</taxon>
        <taxon>Chromadorea</taxon>
        <taxon>Rhabditida</taxon>
        <taxon>Tylenchina</taxon>
        <taxon>Panagrolaimomorpha</taxon>
        <taxon>Strongyloidoidea</taxon>
        <taxon>Alloionematidae</taxon>
        <taxon>Rhabditophanes</taxon>
    </lineage>
</organism>
<accession>A0AC35TX17</accession>
<sequence>MTKSTNVSDPSELLARAIANDKKKKEKATQEARVAEAAAKQERIKAAQDAKVAVKLGKRKAGKPFVK</sequence>
<reference evidence="2" key="1">
    <citation type="submission" date="2016-11" db="UniProtKB">
        <authorList>
            <consortium name="WormBaseParasite"/>
        </authorList>
    </citation>
    <scope>IDENTIFICATION</scope>
    <source>
        <strain evidence="2">KR3021</strain>
    </source>
</reference>
<evidence type="ECO:0000313" key="2">
    <source>
        <dbReference type="WBParaSite" id="RSKR_0000525000.1"/>
    </source>
</evidence>
<protein>
    <submittedName>
        <fullName evidence="2">DUF5302 domain-containing protein</fullName>
    </submittedName>
</protein>
<name>A0AC35TX17_9BILA</name>
<dbReference type="WBParaSite" id="RSKR_0000525000.1">
    <property type="protein sequence ID" value="RSKR_0000525000.1"/>
    <property type="gene ID" value="RSKR_0000525000"/>
</dbReference>
<proteinExistence type="predicted"/>